<dbReference type="PROSITE" id="PS01229">
    <property type="entry name" value="COF_2"/>
    <property type="match status" value="1"/>
</dbReference>
<dbReference type="OrthoDB" id="9781413at2"/>
<reference evidence="2" key="1">
    <citation type="submission" date="2016-05" db="EMBL/GenBank/DDBJ databases">
        <authorList>
            <person name="Holder M.E."/>
            <person name="Ajami N.J."/>
            <person name="Petrosino J.F."/>
        </authorList>
    </citation>
    <scope>NUCLEOTIDE SEQUENCE [LARGE SCALE GENOMIC DNA]</scope>
    <source>
        <strain evidence="2">ATCC 700696</strain>
    </source>
</reference>
<evidence type="ECO:0000313" key="1">
    <source>
        <dbReference type="EMBL" id="ASS38073.1"/>
    </source>
</evidence>
<dbReference type="GO" id="GO:0016791">
    <property type="term" value="F:phosphatase activity"/>
    <property type="evidence" value="ECO:0007669"/>
    <property type="project" value="UniProtKB-ARBA"/>
</dbReference>
<dbReference type="InterPro" id="IPR036412">
    <property type="entry name" value="HAD-like_sf"/>
</dbReference>
<dbReference type="NCBIfam" id="TIGR01484">
    <property type="entry name" value="HAD-SF-IIB"/>
    <property type="match status" value="1"/>
</dbReference>
<accession>A0A223ASZ0</accession>
<dbReference type="Gene3D" id="3.30.1240.10">
    <property type="match status" value="1"/>
</dbReference>
<keyword evidence="2" id="KW-1185">Reference proteome</keyword>
<dbReference type="Proteomes" id="UP000214689">
    <property type="component" value="Chromosome"/>
</dbReference>
<dbReference type="InterPro" id="IPR023214">
    <property type="entry name" value="HAD_sf"/>
</dbReference>
<protein>
    <recommendedName>
        <fullName evidence="3">Haloacid dehalogenase</fullName>
    </recommendedName>
</protein>
<dbReference type="PANTHER" id="PTHR10000:SF8">
    <property type="entry name" value="HAD SUPERFAMILY HYDROLASE-LIKE, TYPE 3"/>
    <property type="match status" value="1"/>
</dbReference>
<dbReference type="SFLD" id="SFLDG01140">
    <property type="entry name" value="C2.B:_Phosphomannomutase_and_P"/>
    <property type="match status" value="1"/>
</dbReference>
<dbReference type="Gene3D" id="3.40.50.1000">
    <property type="entry name" value="HAD superfamily/HAD-like"/>
    <property type="match status" value="1"/>
</dbReference>
<dbReference type="GO" id="GO:0005829">
    <property type="term" value="C:cytosol"/>
    <property type="evidence" value="ECO:0007669"/>
    <property type="project" value="TreeGrafter"/>
</dbReference>
<dbReference type="Pfam" id="PF08282">
    <property type="entry name" value="Hydrolase_3"/>
    <property type="match status" value="1"/>
</dbReference>
<name>A0A223ASZ0_9FIRM</name>
<evidence type="ECO:0008006" key="3">
    <source>
        <dbReference type="Google" id="ProtNLM"/>
    </source>
</evidence>
<dbReference type="SUPFAM" id="SSF56784">
    <property type="entry name" value="HAD-like"/>
    <property type="match status" value="1"/>
</dbReference>
<sequence length="277" mass="30502">MGIKIIGLDLDGTTLGSNGRLPELNKIAIERAIAAGINVVIATGRVISAVPEDIMNIEGLRYIISSNGAHVRDLKLGHDVYSSFINPVVIERVVSLAKENNLYLEAFHDGQAYIDAELYYDIDVNGSVHRRREYVLKTRNPLDDIFEFMLENSAEIENINIFFDDMDKLEEIRKIVSVYDNANVTSSVLNNIEIGGIGSSKSMALVELMKILSIEKSELMCCGDAANDIPMLQLAGVGVAMENAWDIVKEHADYVTDTNINGGVGKAILKFCFDEEA</sequence>
<evidence type="ECO:0000313" key="2">
    <source>
        <dbReference type="Proteomes" id="UP000214689"/>
    </source>
</evidence>
<dbReference type="SFLD" id="SFLDS00003">
    <property type="entry name" value="Haloacid_Dehalogenase"/>
    <property type="match status" value="1"/>
</dbReference>
<dbReference type="InterPro" id="IPR006379">
    <property type="entry name" value="HAD-SF_hydro_IIB"/>
</dbReference>
<dbReference type="GO" id="GO:0000287">
    <property type="term" value="F:magnesium ion binding"/>
    <property type="evidence" value="ECO:0007669"/>
    <property type="project" value="TreeGrafter"/>
</dbReference>
<dbReference type="AlphaFoldDB" id="A0A223ASZ0"/>
<dbReference type="InterPro" id="IPR000150">
    <property type="entry name" value="Cof"/>
</dbReference>
<dbReference type="NCBIfam" id="TIGR00099">
    <property type="entry name" value="Cof-subfamily"/>
    <property type="match status" value="1"/>
</dbReference>
<organism evidence="1 2">
    <name type="scientific">Mogibacterium pumilum</name>
    <dbReference type="NCBI Taxonomy" id="86332"/>
    <lineage>
        <taxon>Bacteria</taxon>
        <taxon>Bacillati</taxon>
        <taxon>Bacillota</taxon>
        <taxon>Clostridia</taxon>
        <taxon>Peptostreptococcales</taxon>
        <taxon>Anaerovoracaceae</taxon>
        <taxon>Mogibacterium</taxon>
    </lineage>
</organism>
<proteinExistence type="predicted"/>
<gene>
    <name evidence="1" type="ORF">AXF17_06400</name>
</gene>
<dbReference type="PANTHER" id="PTHR10000">
    <property type="entry name" value="PHOSPHOSERINE PHOSPHATASE"/>
    <property type="match status" value="1"/>
</dbReference>
<dbReference type="RefSeq" id="WP_094234309.1">
    <property type="nucleotide sequence ID" value="NZ_CP016199.1"/>
</dbReference>
<dbReference type="EMBL" id="CP016199">
    <property type="protein sequence ID" value="ASS38073.1"/>
    <property type="molecule type" value="Genomic_DNA"/>
</dbReference>